<dbReference type="HOGENOM" id="CLU_507919_0_0_5"/>
<keyword evidence="1 4" id="KW-0378">Hydrolase</keyword>
<feature type="domain" description="PNPLA" evidence="5">
    <location>
        <begin position="7"/>
        <end position="191"/>
    </location>
</feature>
<dbReference type="PANTHER" id="PTHR14226:SF29">
    <property type="entry name" value="NEUROPATHY TARGET ESTERASE SWS"/>
    <property type="match status" value="1"/>
</dbReference>
<dbReference type="PATRIC" id="fig|1028800.3.peg.367"/>
<dbReference type="OrthoDB" id="8479129at2"/>
<dbReference type="InterPro" id="IPR002641">
    <property type="entry name" value="PNPLA_dom"/>
</dbReference>
<keyword evidence="2 4" id="KW-0442">Lipid degradation</keyword>
<keyword evidence="3 4" id="KW-0443">Lipid metabolism</keyword>
<dbReference type="PANTHER" id="PTHR14226">
    <property type="entry name" value="NEUROPATHY TARGET ESTERASE/SWISS CHEESE D.MELANOGASTER"/>
    <property type="match status" value="1"/>
</dbReference>
<dbReference type="SUPFAM" id="SSF52151">
    <property type="entry name" value="FabD/lysophospholipase-like"/>
    <property type="match status" value="1"/>
</dbReference>
<feature type="short sequence motif" description="GXSXG" evidence="4">
    <location>
        <begin position="42"/>
        <end position="46"/>
    </location>
</feature>
<dbReference type="GO" id="GO:0016042">
    <property type="term" value="P:lipid catabolic process"/>
    <property type="evidence" value="ECO:0007669"/>
    <property type="project" value="UniProtKB-UniRule"/>
</dbReference>
<dbReference type="eggNOG" id="COG1752">
    <property type="taxonomic scope" value="Bacteria"/>
</dbReference>
<dbReference type="AlphaFoldDB" id="A0A068SKE6"/>
<accession>A0A068SKE6</accession>
<dbReference type="KEGG" id="ngg:RG540_CH03660"/>
<evidence type="ECO:0000256" key="4">
    <source>
        <dbReference type="PROSITE-ProRule" id="PRU01161"/>
    </source>
</evidence>
<dbReference type="GeneID" id="24258715"/>
<dbReference type="Proteomes" id="UP000028181">
    <property type="component" value="Chromosome I"/>
</dbReference>
<sequence length="558" mass="60854">MTIAVQLAFQGGGARLSAFFPAIMALQELERAGVIAVKRVSGASAGAIAAALFAGRANIPALIEFCKGLEAKKDLMNQVFPKIDYSTMGGKAGIAMNVARHKPFGDEAALAKILGDAFSAARISATTIGSLSIPCYITSANLVHHQANVASNDKQIIQCLIESAALPFFFRMAGETFDGGVLDNLPIDALRIDSKLETEFGEIVAVGFRQSSYAEPVTSPYRLGLRLLESSINARTAYSKALLGEDRVVELPITFDQVTLSTFDLNSFFAVCKSTSIQSQIEVGVSNWFKAYSEKRANPEKITVVADSAINEAHDHAKIVASQSAKLRQLASIYHGRSNVRFATTLLEVTANSLKSVNPGEDRFDYQDDFYIGDEPVFSHVTRLFASNSGHVSQNQLLVYDDQGEEIPSVTFSVPDDVGDHNWILALFGKPIMPTAERRKYTLLSKQHSGNSMRPIVEKGHDYLAIQLSQAESADCAEIRLFVPEEIELIMQNGTQELLAACKIVEEKVEEGEKLVVGKDCSNDPAVKRSCPPDFRAYVWRAEGLARGDVLRVVYSKK</sequence>
<dbReference type="InterPro" id="IPR016035">
    <property type="entry name" value="Acyl_Trfase/lysoPLipase"/>
</dbReference>
<name>A0A068SKE6_NEOGA</name>
<protein>
    <submittedName>
        <fullName evidence="6">Phospholipase, patatin family</fullName>
    </submittedName>
</protein>
<keyword evidence="7" id="KW-1185">Reference proteome</keyword>
<feature type="active site" description="Nucleophile" evidence="4">
    <location>
        <position position="44"/>
    </location>
</feature>
<organism evidence="6 7">
    <name type="scientific">Neorhizobium galegae bv. orientalis str. HAMBI 540</name>
    <dbReference type="NCBI Taxonomy" id="1028800"/>
    <lineage>
        <taxon>Bacteria</taxon>
        <taxon>Pseudomonadati</taxon>
        <taxon>Pseudomonadota</taxon>
        <taxon>Alphaproteobacteria</taxon>
        <taxon>Hyphomicrobiales</taxon>
        <taxon>Rhizobiaceae</taxon>
        <taxon>Rhizobium/Agrobacterium group</taxon>
        <taxon>Neorhizobium</taxon>
    </lineage>
</organism>
<dbReference type="PROSITE" id="PS51635">
    <property type="entry name" value="PNPLA"/>
    <property type="match status" value="1"/>
</dbReference>
<evidence type="ECO:0000256" key="1">
    <source>
        <dbReference type="ARBA" id="ARBA00022801"/>
    </source>
</evidence>
<proteinExistence type="predicted"/>
<dbReference type="Gene3D" id="3.40.1090.10">
    <property type="entry name" value="Cytosolic phospholipase A2 catalytic domain"/>
    <property type="match status" value="2"/>
</dbReference>
<feature type="active site" description="Proton acceptor" evidence="4">
    <location>
        <position position="178"/>
    </location>
</feature>
<evidence type="ECO:0000259" key="5">
    <source>
        <dbReference type="PROSITE" id="PS51635"/>
    </source>
</evidence>
<comment type="caution">
    <text evidence="4">Lacks conserved residue(s) required for the propagation of feature annotation.</text>
</comment>
<gene>
    <name evidence="6" type="ORF">RG540_CH03660</name>
</gene>
<dbReference type="GO" id="GO:0016787">
    <property type="term" value="F:hydrolase activity"/>
    <property type="evidence" value="ECO:0007669"/>
    <property type="project" value="UniProtKB-UniRule"/>
</dbReference>
<dbReference type="Pfam" id="PF01734">
    <property type="entry name" value="Patatin"/>
    <property type="match status" value="1"/>
</dbReference>
<dbReference type="RefSeq" id="WP_038584016.1">
    <property type="nucleotide sequence ID" value="NZ_HG938353.1"/>
</dbReference>
<feature type="short sequence motif" description="DGA/G" evidence="4">
    <location>
        <begin position="178"/>
        <end position="180"/>
    </location>
</feature>
<reference evidence="7" key="1">
    <citation type="journal article" date="2014" name="BMC Genomics">
        <title>Genome sequencing of two Neorhizobium galegae strains reveals a noeT gene responsible for the unusual acetylation of the nodulation factors.</title>
        <authorList>
            <person name="Osterman J."/>
            <person name="Marsh J."/>
            <person name="Laine P.K."/>
            <person name="Zeng Z."/>
            <person name="Alatalo E."/>
            <person name="Sullivan J.T."/>
            <person name="Young J.P."/>
            <person name="Thomas-Oates J."/>
            <person name="Paulin L."/>
            <person name="Lindstrom K."/>
        </authorList>
    </citation>
    <scope>NUCLEOTIDE SEQUENCE [LARGE SCALE GENOMIC DNA]</scope>
    <source>
        <strain evidence="7">HAMBI 540</strain>
    </source>
</reference>
<dbReference type="InterPro" id="IPR050301">
    <property type="entry name" value="NTE"/>
</dbReference>
<dbReference type="EMBL" id="HG938353">
    <property type="protein sequence ID" value="CDN46558.1"/>
    <property type="molecule type" value="Genomic_DNA"/>
</dbReference>
<evidence type="ECO:0000313" key="7">
    <source>
        <dbReference type="Proteomes" id="UP000028181"/>
    </source>
</evidence>
<evidence type="ECO:0000313" key="6">
    <source>
        <dbReference type="EMBL" id="CDN46558.1"/>
    </source>
</evidence>
<evidence type="ECO:0000256" key="3">
    <source>
        <dbReference type="ARBA" id="ARBA00023098"/>
    </source>
</evidence>
<evidence type="ECO:0000256" key="2">
    <source>
        <dbReference type="ARBA" id="ARBA00022963"/>
    </source>
</evidence>